<dbReference type="InterPro" id="IPR029033">
    <property type="entry name" value="His_PPase_superfam"/>
</dbReference>
<organism evidence="1 2">
    <name type="scientific">Pseudoalteromonas tunicata D2</name>
    <dbReference type="NCBI Taxonomy" id="87626"/>
    <lineage>
        <taxon>Bacteria</taxon>
        <taxon>Pseudomonadati</taxon>
        <taxon>Pseudomonadota</taxon>
        <taxon>Gammaproteobacteria</taxon>
        <taxon>Alteromonadales</taxon>
        <taxon>Pseudoalteromonadaceae</taxon>
        <taxon>Pseudoalteromonas</taxon>
    </lineage>
</organism>
<dbReference type="CDD" id="cd07067">
    <property type="entry name" value="HP_PGM_like"/>
    <property type="match status" value="1"/>
</dbReference>
<dbReference type="Pfam" id="PF00300">
    <property type="entry name" value="His_Phos_1"/>
    <property type="match status" value="1"/>
</dbReference>
<dbReference type="Gene3D" id="3.40.50.1240">
    <property type="entry name" value="Phosphoglycerate mutase-like"/>
    <property type="match status" value="1"/>
</dbReference>
<reference evidence="1 2" key="1">
    <citation type="submission" date="2006-02" db="EMBL/GenBank/DDBJ databases">
        <authorList>
            <person name="Moran M.A."/>
            <person name="Kjelleberg S."/>
            <person name="Egan S."/>
            <person name="Saunders N."/>
            <person name="Thomas T."/>
            <person name="Ferriera S."/>
            <person name="Johnson J."/>
            <person name="Kravitz S."/>
            <person name="Halpern A."/>
            <person name="Remington K."/>
            <person name="Beeson K."/>
            <person name="Tran B."/>
            <person name="Rogers Y.-H."/>
            <person name="Friedman R."/>
            <person name="Venter J.C."/>
        </authorList>
    </citation>
    <scope>NUCLEOTIDE SEQUENCE [LARGE SCALE GENOMIC DNA]</scope>
    <source>
        <strain evidence="1 2">D2</strain>
    </source>
</reference>
<comment type="caution">
    <text evidence="1">The sequence shown here is derived from an EMBL/GenBank/DDBJ whole genome shotgun (WGS) entry which is preliminary data.</text>
</comment>
<proteinExistence type="predicted"/>
<dbReference type="InterPro" id="IPR004449">
    <property type="entry name" value="SixA"/>
</dbReference>
<dbReference type="InterPro" id="IPR013078">
    <property type="entry name" value="His_Pase_superF_clade-1"/>
</dbReference>
<sequence>MRHGQAEPMKADDVSRQLTLLGKKEADDMAVKLSLWIPQLDALLVSPYLRAQQTAAQIKRRHPKIEFEQTCADFIPDASPQTAADYLLALMALNPNLDTWLIVSHMPMVSYLVDQLCPGKMPIFNTAAIAEIEFDLATQAGRLVAISSPQVCAF</sequence>
<name>A4C677_9GAMM</name>
<evidence type="ECO:0000313" key="1">
    <source>
        <dbReference type="EMBL" id="EAR29481.1"/>
    </source>
</evidence>
<dbReference type="OrthoDB" id="92610at2"/>
<dbReference type="NCBIfam" id="TIGR00249">
    <property type="entry name" value="sixA"/>
    <property type="match status" value="1"/>
</dbReference>
<evidence type="ECO:0000313" key="2">
    <source>
        <dbReference type="Proteomes" id="UP000006201"/>
    </source>
</evidence>
<dbReference type="AlphaFoldDB" id="A4C677"/>
<keyword evidence="2" id="KW-1185">Reference proteome</keyword>
<dbReference type="EMBL" id="AAOH01000002">
    <property type="protein sequence ID" value="EAR29481.1"/>
    <property type="molecule type" value="Genomic_DNA"/>
</dbReference>
<dbReference type="GO" id="GO:0005737">
    <property type="term" value="C:cytoplasm"/>
    <property type="evidence" value="ECO:0007669"/>
    <property type="project" value="InterPro"/>
</dbReference>
<dbReference type="Proteomes" id="UP000006201">
    <property type="component" value="Unassembled WGS sequence"/>
</dbReference>
<dbReference type="eggNOG" id="COG2062">
    <property type="taxonomic scope" value="Bacteria"/>
</dbReference>
<protein>
    <submittedName>
        <fullName evidence="1">Phosphohistidine phosphatase</fullName>
    </submittedName>
</protein>
<gene>
    <name evidence="1" type="ORF">PTD2_11714</name>
</gene>
<dbReference type="STRING" id="87626.PTD2_11714"/>
<dbReference type="GO" id="GO:0101006">
    <property type="term" value="F:protein histidine phosphatase activity"/>
    <property type="evidence" value="ECO:0007669"/>
    <property type="project" value="InterPro"/>
</dbReference>
<accession>A4C677</accession>
<dbReference type="SUPFAM" id="SSF53254">
    <property type="entry name" value="Phosphoglycerate mutase-like"/>
    <property type="match status" value="1"/>
</dbReference>
<dbReference type="HOGENOM" id="CLU_084603_1_1_6"/>